<dbReference type="InterPro" id="IPR033749">
    <property type="entry name" value="Polyprenyl_synt_CS"/>
</dbReference>
<keyword evidence="9" id="KW-1185">Reference proteome</keyword>
<sequence>MTIESDIKKFQAEFNQTLAELFQQIPADRSPILHQAMLYSLTNGGKRVRPYLMSLVAQALGISTQTIIPAAIALECIHSYSLVHDDLPAMDDDDLRRGKPTCHIEFDEATAILAGDALQTLAYETIANAGVNDSIKVNWIKELSRHAGYYGMCSGQALDLAAENSQISLAELEKIHHLKTGALLRAAVSLACLAKPDLPAEHMKQFDEFAQQLGLAFQIQDDILDVTASTEALGKPQGSDEKLNKSTYPGLLGLEQAIEKAEQVYQSALEQIRDLPYNTQSLFNFARFIVQRQH</sequence>
<dbReference type="InterPro" id="IPR000092">
    <property type="entry name" value="Polyprenyl_synt"/>
</dbReference>
<gene>
    <name evidence="8" type="primary">ispA</name>
    <name evidence="8" type="ORF">ABS311_14440</name>
</gene>
<evidence type="ECO:0000256" key="4">
    <source>
        <dbReference type="ARBA" id="ARBA00022723"/>
    </source>
</evidence>
<dbReference type="GO" id="GO:0004337">
    <property type="term" value="F:(2E,6E)-farnesyl diphosphate synthase activity"/>
    <property type="evidence" value="ECO:0007669"/>
    <property type="project" value="UniProtKB-EC"/>
</dbReference>
<protein>
    <submittedName>
        <fullName evidence="8">(2E,6E)-farnesyl diphosphate synthase</fullName>
        <ecNumber evidence="8">2.5.1.10</ecNumber>
    </submittedName>
</protein>
<reference evidence="8 9" key="1">
    <citation type="submission" date="2024-06" db="EMBL/GenBank/DDBJ databases">
        <authorList>
            <person name="Chen R.Y."/>
        </authorList>
    </citation>
    <scope>NUCLEOTIDE SEQUENCE [LARGE SCALE GENOMIC DNA]</scope>
    <source>
        <strain evidence="8 9">D2</strain>
    </source>
</reference>
<evidence type="ECO:0000313" key="8">
    <source>
        <dbReference type="EMBL" id="MER2493079.1"/>
    </source>
</evidence>
<keyword evidence="3 7" id="KW-0808">Transferase</keyword>
<dbReference type="PROSITE" id="PS00444">
    <property type="entry name" value="POLYPRENYL_SYNTHASE_2"/>
    <property type="match status" value="1"/>
</dbReference>
<accession>A0ABV1RJM5</accession>
<organism evidence="8 9">
    <name type="scientific">Catenovulum sediminis</name>
    <dbReference type="NCBI Taxonomy" id="1740262"/>
    <lineage>
        <taxon>Bacteria</taxon>
        <taxon>Pseudomonadati</taxon>
        <taxon>Pseudomonadota</taxon>
        <taxon>Gammaproteobacteria</taxon>
        <taxon>Alteromonadales</taxon>
        <taxon>Alteromonadaceae</taxon>
        <taxon>Catenovulum</taxon>
    </lineage>
</organism>
<dbReference type="SUPFAM" id="SSF48576">
    <property type="entry name" value="Terpenoid synthases"/>
    <property type="match status" value="1"/>
</dbReference>
<evidence type="ECO:0000256" key="3">
    <source>
        <dbReference type="ARBA" id="ARBA00022679"/>
    </source>
</evidence>
<dbReference type="NCBIfam" id="NF007877">
    <property type="entry name" value="PRK10581.1"/>
    <property type="match status" value="1"/>
</dbReference>
<keyword evidence="4" id="KW-0479">Metal-binding</keyword>
<dbReference type="Pfam" id="PF00348">
    <property type="entry name" value="polyprenyl_synt"/>
    <property type="match status" value="1"/>
</dbReference>
<dbReference type="PANTHER" id="PTHR43281">
    <property type="entry name" value="FARNESYL DIPHOSPHATE SYNTHASE"/>
    <property type="match status" value="1"/>
</dbReference>
<comment type="cofactor">
    <cofactor evidence="1">
        <name>Mg(2+)</name>
        <dbReference type="ChEBI" id="CHEBI:18420"/>
    </cofactor>
</comment>
<dbReference type="RefSeq" id="WP_143872197.1">
    <property type="nucleotide sequence ID" value="NZ_CP041660.1"/>
</dbReference>
<comment type="similarity">
    <text evidence="2 7">Belongs to the FPP/GGPP synthase family.</text>
</comment>
<evidence type="ECO:0000256" key="6">
    <source>
        <dbReference type="ARBA" id="ARBA00023229"/>
    </source>
</evidence>
<dbReference type="EMBL" id="JBELOE010000239">
    <property type="protein sequence ID" value="MER2493079.1"/>
    <property type="molecule type" value="Genomic_DNA"/>
</dbReference>
<evidence type="ECO:0000256" key="1">
    <source>
        <dbReference type="ARBA" id="ARBA00001946"/>
    </source>
</evidence>
<dbReference type="SFLD" id="SFLDS00005">
    <property type="entry name" value="Isoprenoid_Synthase_Type_I"/>
    <property type="match status" value="1"/>
</dbReference>
<dbReference type="PANTHER" id="PTHR43281:SF1">
    <property type="entry name" value="FARNESYL DIPHOSPHATE SYNTHASE"/>
    <property type="match status" value="1"/>
</dbReference>
<dbReference type="Gene3D" id="1.10.600.10">
    <property type="entry name" value="Farnesyl Diphosphate Synthase"/>
    <property type="match status" value="1"/>
</dbReference>
<dbReference type="NCBIfam" id="NF045485">
    <property type="entry name" value="FPPsyn"/>
    <property type="match status" value="1"/>
</dbReference>
<comment type="caution">
    <text evidence="8">The sequence shown here is derived from an EMBL/GenBank/DDBJ whole genome shotgun (WGS) entry which is preliminary data.</text>
</comment>
<dbReference type="InterPro" id="IPR053378">
    <property type="entry name" value="Prenyl_diphosphate_synthase"/>
</dbReference>
<keyword evidence="5" id="KW-0460">Magnesium</keyword>
<keyword evidence="6" id="KW-0414">Isoprene biosynthesis</keyword>
<dbReference type="SFLD" id="SFLDG01017">
    <property type="entry name" value="Polyprenyl_Transferase_Like"/>
    <property type="match status" value="1"/>
</dbReference>
<dbReference type="EC" id="2.5.1.10" evidence="8"/>
<dbReference type="InterPro" id="IPR008949">
    <property type="entry name" value="Isoprenoid_synthase_dom_sf"/>
</dbReference>
<evidence type="ECO:0000313" key="9">
    <source>
        <dbReference type="Proteomes" id="UP001467690"/>
    </source>
</evidence>
<dbReference type="CDD" id="cd00685">
    <property type="entry name" value="Trans_IPPS_HT"/>
    <property type="match status" value="1"/>
</dbReference>
<evidence type="ECO:0000256" key="5">
    <source>
        <dbReference type="ARBA" id="ARBA00022842"/>
    </source>
</evidence>
<evidence type="ECO:0000256" key="2">
    <source>
        <dbReference type="ARBA" id="ARBA00006706"/>
    </source>
</evidence>
<name>A0ABV1RJM5_9ALTE</name>
<proteinExistence type="inferred from homology"/>
<dbReference type="Proteomes" id="UP001467690">
    <property type="component" value="Unassembled WGS sequence"/>
</dbReference>
<evidence type="ECO:0000256" key="7">
    <source>
        <dbReference type="RuleBase" id="RU004466"/>
    </source>
</evidence>
<dbReference type="PROSITE" id="PS00723">
    <property type="entry name" value="POLYPRENYL_SYNTHASE_1"/>
    <property type="match status" value="1"/>
</dbReference>